<dbReference type="OrthoDB" id="2432613at2759"/>
<evidence type="ECO:0000259" key="5">
    <source>
        <dbReference type="Pfam" id="PF05390"/>
    </source>
</evidence>
<dbReference type="InterPro" id="IPR008659">
    <property type="entry name" value="Kre9/Knh1_C"/>
</dbReference>
<evidence type="ECO:0000256" key="3">
    <source>
        <dbReference type="ARBA" id="ARBA00022729"/>
    </source>
</evidence>
<comment type="similarity">
    <text evidence="2">Belongs to the KRE9/KNH1 family.</text>
</comment>
<keyword evidence="3 4" id="KW-0732">Signal</keyword>
<dbReference type="PANTHER" id="PTHR28154">
    <property type="entry name" value="CELL WALL SYNTHESIS PROTEIN KNH1-RELATED"/>
    <property type="match status" value="1"/>
</dbReference>
<dbReference type="AlphaFoldDB" id="A0A0J9X5D9"/>
<dbReference type="PANTHER" id="PTHR28154:SF1">
    <property type="entry name" value="CELL WALL SYNTHESIS PROTEIN KNH1-RELATED"/>
    <property type="match status" value="1"/>
</dbReference>
<reference evidence="7" key="1">
    <citation type="submission" date="2014-03" db="EMBL/GenBank/DDBJ databases">
        <authorList>
            <person name="Casaregola S."/>
        </authorList>
    </citation>
    <scope>NUCLEOTIDE SEQUENCE [LARGE SCALE GENOMIC DNA]</scope>
    <source>
        <strain evidence="7">CLIB 918</strain>
    </source>
</reference>
<accession>A0A0J9X5D9</accession>
<keyword evidence="8" id="KW-1185">Reference proteome</keyword>
<evidence type="ECO:0000313" key="7">
    <source>
        <dbReference type="EMBL" id="CDO52349.1"/>
    </source>
</evidence>
<dbReference type="Pfam" id="PF10342">
    <property type="entry name" value="Kre9_KNH"/>
    <property type="match status" value="1"/>
</dbReference>
<feature type="domain" description="Yeast cell wall synthesis Kre9/Knh1-like N-terminal" evidence="6">
    <location>
        <begin position="26"/>
        <end position="120"/>
    </location>
</feature>
<dbReference type="GO" id="GO:0005576">
    <property type="term" value="C:extracellular region"/>
    <property type="evidence" value="ECO:0007669"/>
    <property type="project" value="TreeGrafter"/>
</dbReference>
<comment type="function">
    <text evidence="1">Involved in cell wall beta(1-&gt;6) glucan synthesis.</text>
</comment>
<protein>
    <submittedName>
        <fullName evidence="7">Similar to Saccharomyces cerevisiae YJL174W KRE9 Glycoprotein involved in cell wall beta-glucan assembly</fullName>
    </submittedName>
</protein>
<evidence type="ECO:0000259" key="6">
    <source>
        <dbReference type="Pfam" id="PF10342"/>
    </source>
</evidence>
<dbReference type="InterPro" id="IPR045328">
    <property type="entry name" value="Kre9/Knh1"/>
</dbReference>
<feature type="chain" id="PRO_5005325517" evidence="4">
    <location>
        <begin position="17"/>
        <end position="266"/>
    </location>
</feature>
<comment type="caution">
    <text evidence="7">The sequence shown here is derived from an EMBL/GenBank/DDBJ whole genome shotgun (WGS) entry which is preliminary data.</text>
</comment>
<evidence type="ECO:0000313" key="8">
    <source>
        <dbReference type="Proteomes" id="UP000242525"/>
    </source>
</evidence>
<dbReference type="EMBL" id="CCBN010000003">
    <property type="protein sequence ID" value="CDO52349.1"/>
    <property type="molecule type" value="Genomic_DNA"/>
</dbReference>
<name>A0A0J9X5D9_GEOCN</name>
<proteinExistence type="inferred from homology"/>
<evidence type="ECO:0000256" key="4">
    <source>
        <dbReference type="SAM" id="SignalP"/>
    </source>
</evidence>
<dbReference type="Pfam" id="PF05390">
    <property type="entry name" value="Kre9_KNH1_C"/>
    <property type="match status" value="1"/>
</dbReference>
<dbReference type="Proteomes" id="UP000242525">
    <property type="component" value="Unassembled WGS sequence"/>
</dbReference>
<evidence type="ECO:0000256" key="2">
    <source>
        <dbReference type="ARBA" id="ARBA00006816"/>
    </source>
</evidence>
<organism evidence="7 8">
    <name type="scientific">Geotrichum candidum</name>
    <name type="common">Oospora lactis</name>
    <name type="synonym">Dipodascus geotrichum</name>
    <dbReference type="NCBI Taxonomy" id="1173061"/>
    <lineage>
        <taxon>Eukaryota</taxon>
        <taxon>Fungi</taxon>
        <taxon>Dikarya</taxon>
        <taxon>Ascomycota</taxon>
        <taxon>Saccharomycotina</taxon>
        <taxon>Dipodascomycetes</taxon>
        <taxon>Dipodascales</taxon>
        <taxon>Dipodascaceae</taxon>
        <taxon>Geotrichum</taxon>
    </lineage>
</organism>
<gene>
    <name evidence="7" type="ORF">BN980_GECA03s00516g</name>
</gene>
<dbReference type="InterPro" id="IPR018466">
    <property type="entry name" value="Kre9/Knh1-like_N"/>
</dbReference>
<dbReference type="GO" id="GO:0031505">
    <property type="term" value="P:fungal-type cell wall organization"/>
    <property type="evidence" value="ECO:0007669"/>
    <property type="project" value="TreeGrafter"/>
</dbReference>
<dbReference type="GO" id="GO:0006078">
    <property type="term" value="P:(1-&gt;6)-beta-D-glucan biosynthetic process"/>
    <property type="evidence" value="ECO:0007669"/>
    <property type="project" value="InterPro"/>
</dbReference>
<sequence>MLTLFFLLPLLSLVAADFSLSSMDSTVAASSSTAIPIPFEDDGNSPKFSEISSTKVLLCTGSNSDINCLATVVTFTPTASQTSVDVNLVPYLGLGSNGPYFFQFYSVATAGGFTIHYSPRISLTGMTGTLKATDGGDTTPPDSQVDVVGAGSDANGNDPDSLTMGQVAYTAQTGRTRYAPMQMQPPTKVTHPLKATRRMPTSSVSYFTAYQSKPYAVTTVTPSWSYTILQGPNWAPTQSQPTGYYAASEALKRKINAKSRRGYEEL</sequence>
<dbReference type="STRING" id="1173061.A0A0J9X5D9"/>
<feature type="domain" description="Yeast cell wall synthesis Kre9/Knh1 C-terminal" evidence="5">
    <location>
        <begin position="166"/>
        <end position="254"/>
    </location>
</feature>
<evidence type="ECO:0000256" key="1">
    <source>
        <dbReference type="ARBA" id="ARBA00004010"/>
    </source>
</evidence>
<dbReference type="GO" id="GO:0042546">
    <property type="term" value="P:cell wall biogenesis"/>
    <property type="evidence" value="ECO:0007669"/>
    <property type="project" value="InterPro"/>
</dbReference>
<feature type="signal peptide" evidence="4">
    <location>
        <begin position="1"/>
        <end position="16"/>
    </location>
</feature>